<dbReference type="Gene3D" id="3.30.420.40">
    <property type="match status" value="2"/>
</dbReference>
<reference evidence="5 6" key="1">
    <citation type="journal article" date="2021" name="BMC Biol.">
        <title>Horizontally acquired antibacterial genes associated with adaptive radiation of ladybird beetles.</title>
        <authorList>
            <person name="Li H.S."/>
            <person name="Tang X.F."/>
            <person name="Huang Y.H."/>
            <person name="Xu Z.Y."/>
            <person name="Chen M.L."/>
            <person name="Du X.Y."/>
            <person name="Qiu B.Y."/>
            <person name="Chen P.T."/>
            <person name="Zhang W."/>
            <person name="Slipinski A."/>
            <person name="Escalona H.E."/>
            <person name="Waterhouse R.M."/>
            <person name="Zwick A."/>
            <person name="Pang H."/>
        </authorList>
    </citation>
    <scope>NUCLEOTIDE SEQUENCE [LARGE SCALE GENOMIC DNA]</scope>
    <source>
        <strain evidence="5">SYSU2018</strain>
    </source>
</reference>
<proteinExistence type="inferred from homology"/>
<evidence type="ECO:0000256" key="2">
    <source>
        <dbReference type="ARBA" id="ARBA00022679"/>
    </source>
</evidence>
<gene>
    <name evidence="5" type="ORF">HHI36_009380</name>
</gene>
<protein>
    <recommendedName>
        <fullName evidence="4">Carbohydrate kinase FGGY C-terminal domain-containing protein</fullName>
    </recommendedName>
</protein>
<dbReference type="InterPro" id="IPR006003">
    <property type="entry name" value="FGGY_RbtK-like"/>
</dbReference>
<evidence type="ECO:0000256" key="1">
    <source>
        <dbReference type="ARBA" id="ARBA00009156"/>
    </source>
</evidence>
<dbReference type="PANTHER" id="PTHR43435:SF4">
    <property type="entry name" value="FGGY CARBOHYDRATE KINASE DOMAIN-CONTAINING PROTEIN"/>
    <property type="match status" value="1"/>
</dbReference>
<dbReference type="CDD" id="cd07782">
    <property type="entry name" value="ASKHA_NBD_FGGY_D-RBK"/>
    <property type="match status" value="1"/>
</dbReference>
<evidence type="ECO:0000259" key="4">
    <source>
        <dbReference type="Pfam" id="PF02782"/>
    </source>
</evidence>
<comment type="similarity">
    <text evidence="1">Belongs to the FGGY kinase family.</text>
</comment>
<dbReference type="AlphaFoldDB" id="A0ABD2MVJ9"/>
<comment type="caution">
    <text evidence="5">The sequence shown here is derived from an EMBL/GenBank/DDBJ whole genome shotgun (WGS) entry which is preliminary data.</text>
</comment>
<keyword evidence="2" id="KW-0808">Transferase</keyword>
<feature type="domain" description="Carbohydrate kinase FGGY C-terminal" evidence="4">
    <location>
        <begin position="146"/>
        <end position="354"/>
    </location>
</feature>
<evidence type="ECO:0000256" key="3">
    <source>
        <dbReference type="ARBA" id="ARBA00022777"/>
    </source>
</evidence>
<keyword evidence="6" id="KW-1185">Reference proteome</keyword>
<dbReference type="SUPFAM" id="SSF53067">
    <property type="entry name" value="Actin-like ATPase domain"/>
    <property type="match status" value="2"/>
</dbReference>
<evidence type="ECO:0000313" key="5">
    <source>
        <dbReference type="EMBL" id="KAL3270332.1"/>
    </source>
</evidence>
<dbReference type="Pfam" id="PF02782">
    <property type="entry name" value="FGGY_C"/>
    <property type="match status" value="1"/>
</dbReference>
<name>A0ABD2MVJ9_9CUCU</name>
<dbReference type="Proteomes" id="UP001516400">
    <property type="component" value="Unassembled WGS sequence"/>
</dbReference>
<accession>A0ABD2MVJ9</accession>
<sequence>METPKLLWLKRNLNEECWQKAASFFDLPDFLTWKATDYDSRSLCSLVCKWAYEVSDDGNHNWNASFFNEIGLEDLQEENWRKIGSIAQPPGSPVGKGLSKQAAEELGLIPGTPVGTSMIDAHAGGLGLIGCSVPNLDSKFSTRLCLICGTSTCHMAVSEKPLFTTGIWGPYFSAMVPGMWLNEGGQSATGKLIDHIIESHPATLQIKSKIGGRHIQEYLTELLHDLAKRENLTSPSFLTKDIHIWPDFHGNRSPIADPTLKGSIFGLTLANDEEDLALLYLATIQALSYGTRHILQNLKLYGYSDLKSVLICGGLSKNILFIQTQADVVNLPVVCPDEPESVLLGSAILGASAAGYFGDMATAIKNMGGTGNVIYPNQSIVEYHNKKYEVFLKMYENQQEYRKIMNSK</sequence>
<evidence type="ECO:0000313" key="6">
    <source>
        <dbReference type="Proteomes" id="UP001516400"/>
    </source>
</evidence>
<organism evidence="5 6">
    <name type="scientific">Cryptolaemus montrouzieri</name>
    <dbReference type="NCBI Taxonomy" id="559131"/>
    <lineage>
        <taxon>Eukaryota</taxon>
        <taxon>Metazoa</taxon>
        <taxon>Ecdysozoa</taxon>
        <taxon>Arthropoda</taxon>
        <taxon>Hexapoda</taxon>
        <taxon>Insecta</taxon>
        <taxon>Pterygota</taxon>
        <taxon>Neoptera</taxon>
        <taxon>Endopterygota</taxon>
        <taxon>Coleoptera</taxon>
        <taxon>Polyphaga</taxon>
        <taxon>Cucujiformia</taxon>
        <taxon>Coccinelloidea</taxon>
        <taxon>Coccinellidae</taxon>
        <taxon>Scymninae</taxon>
        <taxon>Scymnini</taxon>
        <taxon>Cryptolaemus</taxon>
    </lineage>
</organism>
<dbReference type="NCBIfam" id="TIGR01315">
    <property type="entry name" value="5C_CHO_kinase"/>
    <property type="match status" value="1"/>
</dbReference>
<dbReference type="GO" id="GO:0016301">
    <property type="term" value="F:kinase activity"/>
    <property type="evidence" value="ECO:0007669"/>
    <property type="project" value="UniProtKB-KW"/>
</dbReference>
<dbReference type="InterPro" id="IPR018485">
    <property type="entry name" value="FGGY_C"/>
</dbReference>
<dbReference type="EMBL" id="JABFTP020000021">
    <property type="protein sequence ID" value="KAL3270332.1"/>
    <property type="molecule type" value="Genomic_DNA"/>
</dbReference>
<dbReference type="InterPro" id="IPR043129">
    <property type="entry name" value="ATPase_NBD"/>
</dbReference>
<keyword evidence="3" id="KW-0418">Kinase</keyword>
<dbReference type="PANTHER" id="PTHR43435">
    <property type="entry name" value="RIBULOKINASE"/>
    <property type="match status" value="1"/>
</dbReference>